<evidence type="ECO:0000313" key="5">
    <source>
        <dbReference type="EMBL" id="UQX89809.1"/>
    </source>
</evidence>
<dbReference type="InterPro" id="IPR036388">
    <property type="entry name" value="WH-like_DNA-bd_sf"/>
</dbReference>
<accession>A0ABY4R1T4</accession>
<dbReference type="SUPFAM" id="SSF46785">
    <property type="entry name" value="Winged helix' DNA-binding domain"/>
    <property type="match status" value="1"/>
</dbReference>
<evidence type="ECO:0000256" key="3">
    <source>
        <dbReference type="ARBA" id="ARBA00023163"/>
    </source>
</evidence>
<dbReference type="InterPro" id="IPR050679">
    <property type="entry name" value="Bact_HTH_transcr_reg"/>
</dbReference>
<dbReference type="PANTHER" id="PTHR44846">
    <property type="entry name" value="MANNOSYL-D-GLYCERATE TRANSPORT/METABOLISM SYSTEM REPRESSOR MNGR-RELATED"/>
    <property type="match status" value="1"/>
</dbReference>
<dbReference type="InterPro" id="IPR000524">
    <property type="entry name" value="Tscrpt_reg_HTH_GntR"/>
</dbReference>
<dbReference type="SMART" id="SM00345">
    <property type="entry name" value="HTH_GNTR"/>
    <property type="match status" value="1"/>
</dbReference>
<feature type="domain" description="HTH gntR-type" evidence="4">
    <location>
        <begin position="8"/>
        <end position="74"/>
    </location>
</feature>
<keyword evidence="2" id="KW-0238">DNA-binding</keyword>
<dbReference type="SMART" id="SM00866">
    <property type="entry name" value="UTRA"/>
    <property type="match status" value="1"/>
</dbReference>
<sequence length="238" mass="26243">MVADAPREPKYYLVKRHLLDLIAELAPGSPVPTERELSELVTTSRTTVRQALSELVTEGRLVRRQGSGTYVAEPKLAWPLQMSSFTQQAASSGLKVETRLVAAERVRASTEIAERLGLKVGAPVHRIERLREVNGSPMALEQSHLSAKRFPGLVRALRQTGSLYQVLSTQYDVSIAHATQTIETAPAAVREAELLETDTGSPMLILTRHSVAADGEPVEWVVSWYRGDRYTFVASLNL</sequence>
<evidence type="ECO:0000256" key="2">
    <source>
        <dbReference type="ARBA" id="ARBA00023125"/>
    </source>
</evidence>
<dbReference type="Pfam" id="PF07702">
    <property type="entry name" value="UTRA"/>
    <property type="match status" value="1"/>
</dbReference>
<gene>
    <name evidence="5" type="ORF">M6D93_07345</name>
</gene>
<dbReference type="RefSeq" id="WP_249773705.1">
    <property type="nucleotide sequence ID" value="NZ_CP097332.1"/>
</dbReference>
<dbReference type="SUPFAM" id="SSF64288">
    <property type="entry name" value="Chorismate lyase-like"/>
    <property type="match status" value="1"/>
</dbReference>
<keyword evidence="3" id="KW-0804">Transcription</keyword>
<proteinExistence type="predicted"/>
<dbReference type="EMBL" id="CP097332">
    <property type="protein sequence ID" value="UQX89809.1"/>
    <property type="molecule type" value="Genomic_DNA"/>
</dbReference>
<name>A0ABY4R1T4_9ACTN</name>
<reference evidence="5" key="1">
    <citation type="journal article" date="2018" name="Int. J. Syst. Evol. Microbiol.">
        <title>Jatrophihabitans telluris sp. nov., isolated from sediment soil of lava forest wetlands and the emended description of the genus Jatrophihabitans.</title>
        <authorList>
            <person name="Lee K.C."/>
            <person name="Suh M.K."/>
            <person name="Eom M.K."/>
            <person name="Kim K.K."/>
            <person name="Kim J.S."/>
            <person name="Kim D.S."/>
            <person name="Ko S.H."/>
            <person name="Shin Y.K."/>
            <person name="Lee J.S."/>
        </authorList>
    </citation>
    <scope>NUCLEOTIDE SEQUENCE</scope>
    <source>
        <strain evidence="5">N237</strain>
    </source>
</reference>
<dbReference type="Gene3D" id="3.40.1410.10">
    <property type="entry name" value="Chorismate lyase-like"/>
    <property type="match status" value="1"/>
</dbReference>
<evidence type="ECO:0000259" key="4">
    <source>
        <dbReference type="PROSITE" id="PS50949"/>
    </source>
</evidence>
<dbReference type="PRINTS" id="PR00035">
    <property type="entry name" value="HTHGNTR"/>
</dbReference>
<dbReference type="InterPro" id="IPR011663">
    <property type="entry name" value="UTRA"/>
</dbReference>
<evidence type="ECO:0000313" key="6">
    <source>
        <dbReference type="Proteomes" id="UP001056336"/>
    </source>
</evidence>
<organism evidence="5 6">
    <name type="scientific">Jatrophihabitans telluris</name>
    <dbReference type="NCBI Taxonomy" id="2038343"/>
    <lineage>
        <taxon>Bacteria</taxon>
        <taxon>Bacillati</taxon>
        <taxon>Actinomycetota</taxon>
        <taxon>Actinomycetes</taxon>
        <taxon>Jatrophihabitantales</taxon>
        <taxon>Jatrophihabitantaceae</taxon>
        <taxon>Jatrophihabitans</taxon>
    </lineage>
</organism>
<dbReference type="Proteomes" id="UP001056336">
    <property type="component" value="Chromosome"/>
</dbReference>
<keyword evidence="1" id="KW-0805">Transcription regulation</keyword>
<dbReference type="PANTHER" id="PTHR44846:SF1">
    <property type="entry name" value="MANNOSYL-D-GLYCERATE TRANSPORT_METABOLISM SYSTEM REPRESSOR MNGR-RELATED"/>
    <property type="match status" value="1"/>
</dbReference>
<dbReference type="InterPro" id="IPR028978">
    <property type="entry name" value="Chorismate_lyase_/UTRA_dom_sf"/>
</dbReference>
<keyword evidence="6" id="KW-1185">Reference proteome</keyword>
<evidence type="ECO:0000256" key="1">
    <source>
        <dbReference type="ARBA" id="ARBA00023015"/>
    </source>
</evidence>
<dbReference type="Pfam" id="PF00392">
    <property type="entry name" value="GntR"/>
    <property type="match status" value="1"/>
</dbReference>
<dbReference type="CDD" id="cd07377">
    <property type="entry name" value="WHTH_GntR"/>
    <property type="match status" value="1"/>
</dbReference>
<reference evidence="5" key="2">
    <citation type="submission" date="2022-05" db="EMBL/GenBank/DDBJ databases">
        <authorList>
            <person name="Kim J.-S."/>
            <person name="Lee K."/>
            <person name="Suh M."/>
            <person name="Eom M."/>
            <person name="Kim J.-S."/>
            <person name="Kim D.-S."/>
            <person name="Ko S.-H."/>
            <person name="Shin Y."/>
            <person name="Lee J.-S."/>
        </authorList>
    </citation>
    <scope>NUCLEOTIDE SEQUENCE</scope>
    <source>
        <strain evidence="5">N237</strain>
    </source>
</reference>
<dbReference type="PROSITE" id="PS50949">
    <property type="entry name" value="HTH_GNTR"/>
    <property type="match status" value="1"/>
</dbReference>
<protein>
    <submittedName>
        <fullName evidence="5">GntR family transcriptional regulator</fullName>
    </submittedName>
</protein>
<dbReference type="InterPro" id="IPR036390">
    <property type="entry name" value="WH_DNA-bd_sf"/>
</dbReference>
<dbReference type="Gene3D" id="1.10.10.10">
    <property type="entry name" value="Winged helix-like DNA-binding domain superfamily/Winged helix DNA-binding domain"/>
    <property type="match status" value="1"/>
</dbReference>